<dbReference type="KEGG" id="mbry:B1812_19525"/>
<dbReference type="EMBL" id="CP019948">
    <property type="protein sequence ID" value="ARN82905.1"/>
    <property type="molecule type" value="Genomic_DNA"/>
</dbReference>
<dbReference type="InterPro" id="IPR011990">
    <property type="entry name" value="TPR-like_helical_dom_sf"/>
</dbReference>
<dbReference type="RefSeq" id="WP_085773046.1">
    <property type="nucleotide sequence ID" value="NZ_AP027149.1"/>
</dbReference>
<name>A0A1W6MZ96_9HYPH</name>
<dbReference type="OrthoDB" id="5379851at2"/>
<keyword evidence="2" id="KW-1185">Reference proteome</keyword>
<protein>
    <submittedName>
        <fullName evidence="1">Uncharacterized protein</fullName>
    </submittedName>
</protein>
<evidence type="ECO:0000313" key="2">
    <source>
        <dbReference type="Proteomes" id="UP000193978"/>
    </source>
</evidence>
<dbReference type="AlphaFoldDB" id="A0A1W6MZ96"/>
<gene>
    <name evidence="1" type="ORF">B1812_19525</name>
</gene>
<dbReference type="STRING" id="655015.B1812_19525"/>
<proteinExistence type="predicted"/>
<dbReference type="InterPro" id="IPR046880">
    <property type="entry name" value="TPR-S"/>
</dbReference>
<evidence type="ECO:0000313" key="1">
    <source>
        <dbReference type="EMBL" id="ARN82905.1"/>
    </source>
</evidence>
<organism evidence="1 2">
    <name type="scientific">Methylocystis bryophila</name>
    <dbReference type="NCBI Taxonomy" id="655015"/>
    <lineage>
        <taxon>Bacteria</taxon>
        <taxon>Pseudomonadati</taxon>
        <taxon>Pseudomonadota</taxon>
        <taxon>Alphaproteobacteria</taxon>
        <taxon>Hyphomicrobiales</taxon>
        <taxon>Methylocystaceae</taxon>
        <taxon>Methylocystis</taxon>
    </lineage>
</organism>
<reference evidence="1 2" key="1">
    <citation type="submission" date="2017-02" db="EMBL/GenBank/DDBJ databases">
        <authorList>
            <person name="Peterson S.W."/>
        </authorList>
    </citation>
    <scope>NUCLEOTIDE SEQUENCE [LARGE SCALE GENOMIC DNA]</scope>
    <source>
        <strain evidence="1 2">S285</strain>
    </source>
</reference>
<sequence length="448" mass="49634">MPRPLCFMIMPYGRKPTGAEAGKGPAEINFNALWDRAFAPIINELGYEPVRADQDTGALIINQMIERLYFADLVLADMTIPNGNVYYEVGVRQASRGTGCVLLAADWSKPLFDVAQMRALRYPLPEGEIIESTVETIVAAIKSKIVTLAGGSSPVHASIRGYPTHVDPAAASTMKDQMRDFASFEGEIRVVRSLPPSGRMEAAKQIVAKYWTPPVTSPTALALLRMLKDCADTAGDWTWVSNFIEKLPDEFREQEEARELEAFALSNAGKPIEAIAKLEALIAASGPTPERLGILGGRYKRLFAGAKAADKSFYLDRCIDSYERGMQLNLNEYYCSCNLPRLYRLRNGEGDAARAHAVSNIVIAACERAKSLGVADEWLRATLLTIAFDDGDWRKAAELAREVAREGAARWKLDAILWDLKTTLEQLQDIDARTRLAEIYAKLEQLRQ</sequence>
<dbReference type="Pfam" id="PF20308">
    <property type="entry name" value="TPR-S"/>
    <property type="match status" value="1"/>
</dbReference>
<dbReference type="Proteomes" id="UP000193978">
    <property type="component" value="Chromosome"/>
</dbReference>
<accession>A0A1W6MZ96</accession>
<dbReference type="Gene3D" id="1.25.40.10">
    <property type="entry name" value="Tetratricopeptide repeat domain"/>
    <property type="match status" value="1"/>
</dbReference>